<evidence type="ECO:0000256" key="5">
    <source>
        <dbReference type="ARBA" id="ARBA00023136"/>
    </source>
</evidence>
<dbReference type="OrthoDB" id="1625at2"/>
<name>H0UPE9_9BACT</name>
<dbReference type="HOGENOM" id="CLU_025623_3_0_0"/>
<evidence type="ECO:0000256" key="2">
    <source>
        <dbReference type="ARBA" id="ARBA00022475"/>
    </source>
</evidence>
<evidence type="ECO:0000256" key="6">
    <source>
        <dbReference type="SAM" id="Phobius"/>
    </source>
</evidence>
<keyword evidence="8" id="KW-1185">Reference proteome</keyword>
<feature type="transmembrane region" description="Helical" evidence="6">
    <location>
        <begin position="130"/>
        <end position="149"/>
    </location>
</feature>
<proteinExistence type="predicted"/>
<dbReference type="eggNOG" id="COG1283">
    <property type="taxonomic scope" value="Bacteria"/>
</dbReference>
<protein>
    <submittedName>
        <fullName evidence="7">Na+/phosphate symporter</fullName>
    </submittedName>
</protein>
<evidence type="ECO:0000256" key="4">
    <source>
        <dbReference type="ARBA" id="ARBA00022989"/>
    </source>
</evidence>
<dbReference type="PANTHER" id="PTHR10010">
    <property type="entry name" value="SOLUTE CARRIER FAMILY 34 SODIUM PHOSPHATE , MEMBER 2-RELATED"/>
    <property type="match status" value="1"/>
</dbReference>
<dbReference type="PANTHER" id="PTHR10010:SF46">
    <property type="entry name" value="SODIUM-DEPENDENT PHOSPHATE TRANSPORT PROTEIN 2B"/>
    <property type="match status" value="1"/>
</dbReference>
<keyword evidence="5 6" id="KW-0472">Membrane</keyword>
<evidence type="ECO:0000313" key="7">
    <source>
        <dbReference type="EMBL" id="EHM10580.1"/>
    </source>
</evidence>
<dbReference type="GO" id="GO:0005886">
    <property type="term" value="C:plasma membrane"/>
    <property type="evidence" value="ECO:0007669"/>
    <property type="project" value="UniProtKB-SubCell"/>
</dbReference>
<sequence length="514" mass="54323">MGHLLILAGGIVLFLFGVDESSRASRAALGERERALMARFAANPLGALVLGGVLSFLSQSSSVATSFAMGLVDIGALSFSSSIVTMMGSSVGASMVTFLLSLDVSYLGPGFLLLGAGASNFPSGVSRYGGLLRGMGIVLVGMLLIKTGVSPLMSSPGARVLVGYLADRPLLLALGAFLATCAFQSSSAVVALGIAMASSGVLGLKEACWLVVGSHGGSFGPVMLASIGKKLSARRLAWATGIYKVLGGVMGAFLVGPFAARAGLPPVLGIPAFMGFLTVVNGLALFPLTGWLAQASTVLAGTARRPGERAYIDDALAGFPEVAYRLLEKEMGRLADMEDRFMGMLRQLQTDPSVELRLKPFAEDGMVDLADSCIQYLDVIEDPSPRGIERKRRLAQVLLCLRSMGVVLTRDLYPLMAEVARSRELMAIEGVWRSIDVVREVLSASVGAWVLGDKQMAARAVSVFEPLSHRGFGLYDGISSGERDRSRIWNVERVLLELGRLASELAELVLNEEV</sequence>
<dbReference type="STRING" id="926567.TheveDRAFT_1462"/>
<feature type="transmembrane region" description="Helical" evidence="6">
    <location>
        <begin position="37"/>
        <end position="57"/>
    </location>
</feature>
<dbReference type="RefSeq" id="WP_006584074.1">
    <property type="nucleotide sequence ID" value="NZ_CM001377.1"/>
</dbReference>
<keyword evidence="4 6" id="KW-1133">Transmembrane helix</keyword>
<dbReference type="InterPro" id="IPR003841">
    <property type="entry name" value="Na/Pi_transpt"/>
</dbReference>
<accession>H0UPE9</accession>
<dbReference type="GO" id="GO:0044341">
    <property type="term" value="P:sodium-dependent phosphate transport"/>
    <property type="evidence" value="ECO:0007669"/>
    <property type="project" value="InterPro"/>
</dbReference>
<dbReference type="GO" id="GO:0005436">
    <property type="term" value="F:sodium:phosphate symporter activity"/>
    <property type="evidence" value="ECO:0007669"/>
    <property type="project" value="InterPro"/>
</dbReference>
<organism evidence="7 8">
    <name type="scientific">Thermanaerovibrio velox DSM 12556</name>
    <dbReference type="NCBI Taxonomy" id="926567"/>
    <lineage>
        <taxon>Bacteria</taxon>
        <taxon>Thermotogati</taxon>
        <taxon>Synergistota</taxon>
        <taxon>Synergistia</taxon>
        <taxon>Synergistales</taxon>
        <taxon>Synergistaceae</taxon>
        <taxon>Thermanaerovibrio</taxon>
    </lineage>
</organism>
<reference evidence="7 8" key="1">
    <citation type="submission" date="2011-10" db="EMBL/GenBank/DDBJ databases">
        <title>The Noncontiguous Finished genome of Thermanaerovibrio velox DSM 12556.</title>
        <authorList>
            <consortium name="US DOE Joint Genome Institute (JGI-PGF)"/>
            <person name="Lucas S."/>
            <person name="Copeland A."/>
            <person name="Lapidus A."/>
            <person name="Glavina del Rio T."/>
            <person name="Dalin E."/>
            <person name="Tice H."/>
            <person name="Bruce D."/>
            <person name="Goodwin L."/>
            <person name="Pitluck S."/>
            <person name="Peters L."/>
            <person name="Mikhailova N."/>
            <person name="Teshima H."/>
            <person name="Kyrpides N."/>
            <person name="Mavromatis K."/>
            <person name="Ivanova N."/>
            <person name="Markowitz V."/>
            <person name="Cheng J.-F."/>
            <person name="Hugenholtz P."/>
            <person name="Woyke T."/>
            <person name="Wu D."/>
            <person name="Spring S."/>
            <person name="Brambilla E.-M."/>
            <person name="Klenk H.-P."/>
            <person name="Eisen J.A."/>
        </authorList>
    </citation>
    <scope>NUCLEOTIDE SEQUENCE [LARGE SCALE GENOMIC DNA]</scope>
    <source>
        <strain evidence="7 8">DSM 12556</strain>
    </source>
</reference>
<dbReference type="Pfam" id="PF02690">
    <property type="entry name" value="Na_Pi_cotrans"/>
    <property type="match status" value="1"/>
</dbReference>
<evidence type="ECO:0000256" key="1">
    <source>
        <dbReference type="ARBA" id="ARBA00004651"/>
    </source>
</evidence>
<dbReference type="EMBL" id="CM001377">
    <property type="protein sequence ID" value="EHM10580.1"/>
    <property type="molecule type" value="Genomic_DNA"/>
</dbReference>
<comment type="subcellular location">
    <subcellularLocation>
        <location evidence="1">Cell membrane</location>
        <topology evidence="1">Multi-pass membrane protein</topology>
    </subcellularLocation>
</comment>
<dbReference type="AlphaFoldDB" id="H0UPE9"/>
<keyword evidence="2" id="KW-1003">Cell membrane</keyword>
<feature type="transmembrane region" description="Helical" evidence="6">
    <location>
        <begin position="64"/>
        <end position="84"/>
    </location>
</feature>
<feature type="transmembrane region" description="Helical" evidence="6">
    <location>
        <begin position="169"/>
        <end position="195"/>
    </location>
</feature>
<feature type="transmembrane region" description="Helical" evidence="6">
    <location>
        <begin position="96"/>
        <end position="118"/>
    </location>
</feature>
<evidence type="ECO:0000256" key="3">
    <source>
        <dbReference type="ARBA" id="ARBA00022692"/>
    </source>
</evidence>
<keyword evidence="3 6" id="KW-0812">Transmembrane</keyword>
<feature type="transmembrane region" description="Helical" evidence="6">
    <location>
        <begin position="266"/>
        <end position="286"/>
    </location>
</feature>
<dbReference type="Proteomes" id="UP000005730">
    <property type="component" value="Chromosome"/>
</dbReference>
<feature type="transmembrane region" description="Helical" evidence="6">
    <location>
        <begin position="236"/>
        <end position="260"/>
    </location>
</feature>
<gene>
    <name evidence="7" type="ORF">TheveDRAFT_1462</name>
</gene>
<dbReference type="NCBIfam" id="NF037997">
    <property type="entry name" value="Na_Pi_symport"/>
    <property type="match status" value="1"/>
</dbReference>
<evidence type="ECO:0000313" key="8">
    <source>
        <dbReference type="Proteomes" id="UP000005730"/>
    </source>
</evidence>